<gene>
    <name evidence="1" type="ORF">DPEC_G00228370</name>
</gene>
<organism evidence="1 2">
    <name type="scientific">Dallia pectoralis</name>
    <name type="common">Alaska blackfish</name>
    <dbReference type="NCBI Taxonomy" id="75939"/>
    <lineage>
        <taxon>Eukaryota</taxon>
        <taxon>Metazoa</taxon>
        <taxon>Chordata</taxon>
        <taxon>Craniata</taxon>
        <taxon>Vertebrata</taxon>
        <taxon>Euteleostomi</taxon>
        <taxon>Actinopterygii</taxon>
        <taxon>Neopterygii</taxon>
        <taxon>Teleostei</taxon>
        <taxon>Protacanthopterygii</taxon>
        <taxon>Esociformes</taxon>
        <taxon>Umbridae</taxon>
        <taxon>Dallia</taxon>
    </lineage>
</organism>
<reference evidence="1" key="1">
    <citation type="submission" date="2021-05" db="EMBL/GenBank/DDBJ databases">
        <authorList>
            <person name="Pan Q."/>
            <person name="Jouanno E."/>
            <person name="Zahm M."/>
            <person name="Klopp C."/>
            <person name="Cabau C."/>
            <person name="Louis A."/>
            <person name="Berthelot C."/>
            <person name="Parey E."/>
            <person name="Roest Crollius H."/>
            <person name="Montfort J."/>
            <person name="Robinson-Rechavi M."/>
            <person name="Bouchez O."/>
            <person name="Lampietro C."/>
            <person name="Lopez Roques C."/>
            <person name="Donnadieu C."/>
            <person name="Postlethwait J."/>
            <person name="Bobe J."/>
            <person name="Dillon D."/>
            <person name="Chandos A."/>
            <person name="von Hippel F."/>
            <person name="Guiguen Y."/>
        </authorList>
    </citation>
    <scope>NUCLEOTIDE SEQUENCE</scope>
    <source>
        <strain evidence="1">YG-Jan2019</strain>
    </source>
</reference>
<accession>A0ACC2G175</accession>
<protein>
    <submittedName>
        <fullName evidence="1">Uncharacterized protein</fullName>
    </submittedName>
</protein>
<name>A0ACC2G175_DALPE</name>
<sequence>MASVLGKHGQHQGRWTPERLRWGRPAGCQPQRPITTDPLAGTYYLSVRRHRPALQHSHVLPSVLYISSMTSYTDKGEKPERGKFVRFHHVTFWVGNAKQAAVFYCDKMGFEPLAYKGLETGSRNVVSHVIKQDKILFVFQSALNPENEEMGKHLVKHGDGVKDIAFQVEDMDFLVKKAKERGAVVVKEPWTEQDDHGKVKYAIIQTYGDTTHTLVEYVGPYKGLFLPGYKSPIAQDCLLPTLPPGLLHFIDHIVGNQPDDAMVPVSDWYQNCLLFHRFWSIDDKQIHTQYSSLRSIVVTNYEETIKMPINEPAPGKKKSQIQEYCDYNGGPGVQHIALNTSDIIQAIMNLRARGMEFLAAPDSYYESLRENLKTAKIKVKEDLKRLQELKILVDFDDKGYLLQIFTKPVQDRPTLFLEVIQRHNHFGFGAGNFKSLFEAIEKDQDARGNLTFN</sequence>
<dbReference type="Proteomes" id="UP001157502">
    <property type="component" value="Chromosome 19"/>
</dbReference>
<evidence type="ECO:0000313" key="2">
    <source>
        <dbReference type="Proteomes" id="UP001157502"/>
    </source>
</evidence>
<keyword evidence="2" id="KW-1185">Reference proteome</keyword>
<proteinExistence type="predicted"/>
<dbReference type="EMBL" id="CM055746">
    <property type="protein sequence ID" value="KAJ7997379.1"/>
    <property type="molecule type" value="Genomic_DNA"/>
</dbReference>
<evidence type="ECO:0000313" key="1">
    <source>
        <dbReference type="EMBL" id="KAJ7997379.1"/>
    </source>
</evidence>
<comment type="caution">
    <text evidence="1">The sequence shown here is derived from an EMBL/GenBank/DDBJ whole genome shotgun (WGS) entry which is preliminary data.</text>
</comment>